<keyword evidence="5 8" id="KW-0963">Cytoplasm</keyword>
<evidence type="ECO:0000256" key="9">
    <source>
        <dbReference type="PIRSR" id="PIRSR006431-1"/>
    </source>
</evidence>
<keyword evidence="7 8" id="KW-0378">Hydrolase</keyword>
<comment type="caution">
    <text evidence="12">The sequence shown here is derived from an EMBL/GenBank/DDBJ whole genome shotgun (WGS) entry which is preliminary data.</text>
</comment>
<dbReference type="GeneID" id="81392562"/>
<dbReference type="InterPro" id="IPR000073">
    <property type="entry name" value="AB_hydrolase_1"/>
</dbReference>
<dbReference type="OrthoDB" id="10249433at2759"/>
<keyword evidence="6 8" id="KW-0645">Protease</keyword>
<organism evidence="12 13">
    <name type="scientific">Penicillium alfredii</name>
    <dbReference type="NCBI Taxonomy" id="1506179"/>
    <lineage>
        <taxon>Eukaryota</taxon>
        <taxon>Fungi</taxon>
        <taxon>Dikarya</taxon>
        <taxon>Ascomycota</taxon>
        <taxon>Pezizomycotina</taxon>
        <taxon>Eurotiomycetes</taxon>
        <taxon>Eurotiomycetidae</taxon>
        <taxon>Eurotiales</taxon>
        <taxon>Aspergillaceae</taxon>
        <taxon>Penicillium</taxon>
    </lineage>
</organism>
<dbReference type="EC" id="3.4.11.5" evidence="8 10"/>
<reference evidence="12" key="1">
    <citation type="submission" date="2022-11" db="EMBL/GenBank/DDBJ databases">
        <authorList>
            <person name="Petersen C."/>
        </authorList>
    </citation>
    <scope>NUCLEOTIDE SEQUENCE</scope>
    <source>
        <strain evidence="12">IBT 34128</strain>
    </source>
</reference>
<dbReference type="Pfam" id="PF00561">
    <property type="entry name" value="Abhydrolase_1"/>
    <property type="match status" value="1"/>
</dbReference>
<dbReference type="Proteomes" id="UP001141434">
    <property type="component" value="Unassembled WGS sequence"/>
</dbReference>
<dbReference type="InterPro" id="IPR029058">
    <property type="entry name" value="AB_hydrolase_fold"/>
</dbReference>
<dbReference type="PANTHER" id="PTHR43722">
    <property type="entry name" value="PROLINE IMINOPEPTIDASE"/>
    <property type="match status" value="1"/>
</dbReference>
<dbReference type="PIRSF" id="PIRSF006431">
    <property type="entry name" value="Pept_S33"/>
    <property type="match status" value="1"/>
</dbReference>
<dbReference type="InterPro" id="IPR002410">
    <property type="entry name" value="Peptidase_S33"/>
</dbReference>
<evidence type="ECO:0000256" key="6">
    <source>
        <dbReference type="ARBA" id="ARBA00022670"/>
    </source>
</evidence>
<dbReference type="PRINTS" id="PR00793">
    <property type="entry name" value="PROAMNOPTASE"/>
</dbReference>
<evidence type="ECO:0000256" key="8">
    <source>
        <dbReference type="PIRNR" id="PIRNR006431"/>
    </source>
</evidence>
<feature type="active site" evidence="9">
    <location>
        <position position="306"/>
    </location>
</feature>
<evidence type="ECO:0000256" key="1">
    <source>
        <dbReference type="ARBA" id="ARBA00001585"/>
    </source>
</evidence>
<name>A0A9W9KGD2_9EURO</name>
<evidence type="ECO:0000256" key="5">
    <source>
        <dbReference type="ARBA" id="ARBA00022490"/>
    </source>
</evidence>
<evidence type="ECO:0000256" key="3">
    <source>
        <dbReference type="ARBA" id="ARBA00010088"/>
    </source>
</evidence>
<evidence type="ECO:0000256" key="10">
    <source>
        <dbReference type="RuleBase" id="RU003421"/>
    </source>
</evidence>
<keyword evidence="4 8" id="KW-0031">Aminopeptidase</keyword>
<comment type="catalytic activity">
    <reaction evidence="1 8 10">
        <text>Release of N-terminal proline from a peptide.</text>
        <dbReference type="EC" id="3.4.11.5"/>
    </reaction>
</comment>
<sequence>MSSPISGYAHEAPFDQGMLPVSAIHKLHYEQYGKKDGKPGKLPILLSYLLSPSPPTPIVILTSRTALYLHGGPGGQTSKANTAYFDPAIYRVVLFDQRGAGRSTPSAELRENTSAHLVADIEVLRQHLQIPQWHLIFGGSWGSTLALLYAQAHPDAIGGALVMRGIFTARRAELEWSRGPTGASQLFPDAYEAYLNFLKGEEEEEEDRADDIAAYYRILAQDEDSAQRRAAAREWNRWNSWIGTLRTGPESFAWLEEDEQLSLVHARLEAHYFVHGVWLEEGQILREENLERIRHIPVTLVQGRYDLVCPPQTAWELHKGLPKSRLIWIPAAGHSGTEPGTQPKLIEACDEYAKL</sequence>
<proteinExistence type="inferred from homology"/>
<dbReference type="EMBL" id="JAPMSZ010000004">
    <property type="protein sequence ID" value="KAJ5105465.1"/>
    <property type="molecule type" value="Genomic_DNA"/>
</dbReference>
<dbReference type="RefSeq" id="XP_056514461.1">
    <property type="nucleotide sequence ID" value="XM_056653394.1"/>
</dbReference>
<protein>
    <recommendedName>
        <fullName evidence="8 10">Proline iminopeptidase</fullName>
        <shortName evidence="8">PIP</shortName>
        <ecNumber evidence="8 10">3.4.11.5</ecNumber>
    </recommendedName>
    <alternativeName>
        <fullName evidence="8">Prolyl aminopeptidase</fullName>
    </alternativeName>
</protein>
<dbReference type="GO" id="GO:0072330">
    <property type="term" value="P:monocarboxylic acid biosynthetic process"/>
    <property type="evidence" value="ECO:0007669"/>
    <property type="project" value="UniProtKB-ARBA"/>
</dbReference>
<evidence type="ECO:0000256" key="2">
    <source>
        <dbReference type="ARBA" id="ARBA00004496"/>
    </source>
</evidence>
<dbReference type="GO" id="GO:0004177">
    <property type="term" value="F:aminopeptidase activity"/>
    <property type="evidence" value="ECO:0007669"/>
    <property type="project" value="UniProtKB-UniRule"/>
</dbReference>
<feature type="active site" description="Proton donor" evidence="9">
    <location>
        <position position="334"/>
    </location>
</feature>
<feature type="domain" description="AB hydrolase-1" evidence="11">
    <location>
        <begin position="67"/>
        <end position="335"/>
    </location>
</feature>
<dbReference type="InterPro" id="IPR005944">
    <property type="entry name" value="Pro_iminopeptidase"/>
</dbReference>
<dbReference type="NCBIfam" id="TIGR01249">
    <property type="entry name" value="pro_imino_pep_1"/>
    <property type="match status" value="1"/>
</dbReference>
<evidence type="ECO:0000313" key="13">
    <source>
        <dbReference type="Proteomes" id="UP001141434"/>
    </source>
</evidence>
<evidence type="ECO:0000256" key="7">
    <source>
        <dbReference type="ARBA" id="ARBA00022801"/>
    </source>
</evidence>
<gene>
    <name evidence="12" type="ORF">NUU61_002812</name>
</gene>
<feature type="active site" description="Nucleophile" evidence="9">
    <location>
        <position position="140"/>
    </location>
</feature>
<dbReference type="PANTHER" id="PTHR43722:SF1">
    <property type="entry name" value="PROLINE IMINOPEPTIDASE"/>
    <property type="match status" value="1"/>
</dbReference>
<evidence type="ECO:0000259" key="11">
    <source>
        <dbReference type="Pfam" id="PF00561"/>
    </source>
</evidence>
<comment type="similarity">
    <text evidence="3 8 10">Belongs to the peptidase S33 family.</text>
</comment>
<dbReference type="GO" id="GO:0005737">
    <property type="term" value="C:cytoplasm"/>
    <property type="evidence" value="ECO:0007669"/>
    <property type="project" value="UniProtKB-SubCell"/>
</dbReference>
<dbReference type="GO" id="GO:0017000">
    <property type="term" value="P:antibiotic biosynthetic process"/>
    <property type="evidence" value="ECO:0007669"/>
    <property type="project" value="UniProtKB-ARBA"/>
</dbReference>
<comment type="subcellular location">
    <subcellularLocation>
        <location evidence="2 8">Cytoplasm</location>
    </subcellularLocation>
</comment>
<dbReference type="AlphaFoldDB" id="A0A9W9KGD2"/>
<accession>A0A9W9KGD2</accession>
<dbReference type="SUPFAM" id="SSF53474">
    <property type="entry name" value="alpha/beta-Hydrolases"/>
    <property type="match status" value="1"/>
</dbReference>
<keyword evidence="13" id="KW-1185">Reference proteome</keyword>
<evidence type="ECO:0000313" key="12">
    <source>
        <dbReference type="EMBL" id="KAJ5105465.1"/>
    </source>
</evidence>
<evidence type="ECO:0000256" key="4">
    <source>
        <dbReference type="ARBA" id="ARBA00022438"/>
    </source>
</evidence>
<reference evidence="12" key="2">
    <citation type="journal article" date="2023" name="IMA Fungus">
        <title>Comparative genomic study of the Penicillium genus elucidates a diverse pangenome and 15 lateral gene transfer events.</title>
        <authorList>
            <person name="Petersen C."/>
            <person name="Sorensen T."/>
            <person name="Nielsen M.R."/>
            <person name="Sondergaard T.E."/>
            <person name="Sorensen J.L."/>
            <person name="Fitzpatrick D.A."/>
            <person name="Frisvad J.C."/>
            <person name="Nielsen K.L."/>
        </authorList>
    </citation>
    <scope>NUCLEOTIDE SEQUENCE</scope>
    <source>
        <strain evidence="12">IBT 34128</strain>
    </source>
</reference>
<dbReference type="Gene3D" id="3.40.50.1820">
    <property type="entry name" value="alpha/beta hydrolase"/>
    <property type="match status" value="1"/>
</dbReference>
<dbReference type="GO" id="GO:0006508">
    <property type="term" value="P:proteolysis"/>
    <property type="evidence" value="ECO:0007669"/>
    <property type="project" value="UniProtKB-KW"/>
</dbReference>